<feature type="domain" description="Cyclic nucleotide-binding" evidence="15">
    <location>
        <begin position="146"/>
        <end position="192"/>
    </location>
</feature>
<evidence type="ECO:0000256" key="2">
    <source>
        <dbReference type="ARBA" id="ARBA00004141"/>
    </source>
</evidence>
<dbReference type="SUPFAM" id="SSF51206">
    <property type="entry name" value="cAMP-binding domain-like"/>
    <property type="match status" value="1"/>
</dbReference>
<dbReference type="Pfam" id="PF04831">
    <property type="entry name" value="POPDC1-3"/>
    <property type="match status" value="1"/>
</dbReference>
<dbReference type="GO" id="GO:0016328">
    <property type="term" value="C:lateral plasma membrane"/>
    <property type="evidence" value="ECO:0007669"/>
    <property type="project" value="UniProtKB-SubCell"/>
</dbReference>
<keyword evidence="6" id="KW-0217">Developmental protein</keyword>
<protein>
    <recommendedName>
        <fullName evidence="15">Cyclic nucleotide-binding domain-containing protein</fullName>
    </recommendedName>
</protein>
<keyword evidence="8" id="KW-0812">Transmembrane</keyword>
<comment type="caution">
    <text evidence="16">The sequence shown here is derived from an EMBL/GenBank/DDBJ whole genome shotgun (WGS) entry which is preliminary data.</text>
</comment>
<dbReference type="EMBL" id="CAKOGP040002313">
    <property type="protein sequence ID" value="CAJ1966841.1"/>
    <property type="molecule type" value="Genomic_DNA"/>
</dbReference>
<evidence type="ECO:0000256" key="3">
    <source>
        <dbReference type="ARBA" id="ARBA00004435"/>
    </source>
</evidence>
<reference evidence="16" key="1">
    <citation type="submission" date="2023-08" db="EMBL/GenBank/DDBJ databases">
        <authorList>
            <person name="Audoor S."/>
            <person name="Bilcke G."/>
        </authorList>
    </citation>
    <scope>NUCLEOTIDE SEQUENCE</scope>
</reference>
<dbReference type="GO" id="GO:0030552">
    <property type="term" value="F:cAMP binding"/>
    <property type="evidence" value="ECO:0007669"/>
    <property type="project" value="TreeGrafter"/>
</dbReference>
<feature type="region of interest" description="Disordered" evidence="14">
    <location>
        <begin position="15"/>
        <end position="39"/>
    </location>
</feature>
<keyword evidence="17" id="KW-1185">Reference proteome</keyword>
<dbReference type="AlphaFoldDB" id="A0AAD2G9H9"/>
<feature type="compositionally biased region" description="Pro residues" evidence="14">
    <location>
        <begin position="23"/>
        <end position="32"/>
    </location>
</feature>
<evidence type="ECO:0000256" key="1">
    <source>
        <dbReference type="ARBA" id="ARBA00004124"/>
    </source>
</evidence>
<evidence type="ECO:0000259" key="15">
    <source>
        <dbReference type="PROSITE" id="PS50042"/>
    </source>
</evidence>
<evidence type="ECO:0000313" key="17">
    <source>
        <dbReference type="Proteomes" id="UP001295423"/>
    </source>
</evidence>
<keyword evidence="10" id="KW-0965">Cell junction</keyword>
<dbReference type="PANTHER" id="PTHR12101:SF17">
    <property type="entry name" value="BLOOD VESSEL EPICARDIAL SUBSTANCE"/>
    <property type="match status" value="1"/>
</dbReference>
<dbReference type="GO" id="GO:0007155">
    <property type="term" value="P:cell adhesion"/>
    <property type="evidence" value="ECO:0007669"/>
    <property type="project" value="UniProtKB-KW"/>
</dbReference>
<keyword evidence="5" id="KW-0796">Tight junction</keyword>
<organism evidence="16 17">
    <name type="scientific">Cylindrotheca closterium</name>
    <dbReference type="NCBI Taxonomy" id="2856"/>
    <lineage>
        <taxon>Eukaryota</taxon>
        <taxon>Sar</taxon>
        <taxon>Stramenopiles</taxon>
        <taxon>Ochrophyta</taxon>
        <taxon>Bacillariophyta</taxon>
        <taxon>Bacillariophyceae</taxon>
        <taxon>Bacillariophycidae</taxon>
        <taxon>Bacillariales</taxon>
        <taxon>Bacillariaceae</taxon>
        <taxon>Cylindrotheca</taxon>
    </lineage>
</organism>
<dbReference type="CDD" id="cd00038">
    <property type="entry name" value="CAP_ED"/>
    <property type="match status" value="1"/>
</dbReference>
<evidence type="ECO:0000256" key="8">
    <source>
        <dbReference type="ARBA" id="ARBA00022692"/>
    </source>
</evidence>
<name>A0AAD2G9H9_9STRA</name>
<accession>A0AAD2G9H9</accession>
<proteinExistence type="inferred from homology"/>
<dbReference type="InterPro" id="IPR006916">
    <property type="entry name" value="POPDC1-3"/>
</dbReference>
<evidence type="ECO:0000256" key="10">
    <source>
        <dbReference type="ARBA" id="ARBA00022949"/>
    </source>
</evidence>
<evidence type="ECO:0000256" key="7">
    <source>
        <dbReference type="ARBA" id="ARBA00022475"/>
    </source>
</evidence>
<dbReference type="GO" id="GO:0005923">
    <property type="term" value="C:bicellular tight junction"/>
    <property type="evidence" value="ECO:0007669"/>
    <property type="project" value="UniProtKB-SubCell"/>
</dbReference>
<evidence type="ECO:0000256" key="6">
    <source>
        <dbReference type="ARBA" id="ARBA00022473"/>
    </source>
</evidence>
<dbReference type="InterPro" id="IPR014710">
    <property type="entry name" value="RmlC-like_jellyroll"/>
</dbReference>
<gene>
    <name evidence="16" type="ORF">CYCCA115_LOCUS22424</name>
</gene>
<keyword evidence="11" id="KW-1133">Transmembrane helix</keyword>
<keyword evidence="9" id="KW-0130">Cell adhesion</keyword>
<dbReference type="Gene3D" id="2.60.120.10">
    <property type="entry name" value="Jelly Rolls"/>
    <property type="match status" value="1"/>
</dbReference>
<dbReference type="Proteomes" id="UP001295423">
    <property type="component" value="Unassembled WGS sequence"/>
</dbReference>
<evidence type="ECO:0000256" key="11">
    <source>
        <dbReference type="ARBA" id="ARBA00022989"/>
    </source>
</evidence>
<evidence type="ECO:0000256" key="5">
    <source>
        <dbReference type="ARBA" id="ARBA00022427"/>
    </source>
</evidence>
<evidence type="ECO:0000256" key="14">
    <source>
        <dbReference type="SAM" id="MobiDB-lite"/>
    </source>
</evidence>
<keyword evidence="7" id="KW-1003">Cell membrane</keyword>
<comment type="similarity">
    <text evidence="4">Belongs to the popeye family.</text>
</comment>
<dbReference type="PANTHER" id="PTHR12101">
    <property type="entry name" value="POPEYE DOMAIN CONTAINING PROTEIN"/>
    <property type="match status" value="1"/>
</dbReference>
<evidence type="ECO:0000256" key="12">
    <source>
        <dbReference type="ARBA" id="ARBA00023136"/>
    </source>
</evidence>
<sequence length="353" mass="38552">MSKVLIKVPKLKQAARAANVTPKPLPPPPTPGPLSGSSSNSAGYGKRLYTWFRRNLPVIGLNVGSACILVGFSRSDVVELRGLAMTGQFMFAGYNLAQKTILWPAVAWSCLFASVNAVKIFEILHERHVDVHMSEEQEELFVEHFMPHGVTPKQFEKIEEKAAKFNLKSGDSVIRKGEKLDHVYLVVEGSTKAHILGRKLSAASTNKGTKGDNKIGGDSGAWVGEMTFLEVFGRKVQRGEGLDDSSRKQGVGISLYSIVADGDCKVMSWSHDDLEELMESSTDLRASLTRAMTSALVGKVVNLTISRADGIPNSWSGWLADWKHNDGARVQVQNVQRTRFEEEGGIGAIASEK</sequence>
<dbReference type="PROSITE" id="PS50042">
    <property type="entry name" value="CNMP_BINDING_3"/>
    <property type="match status" value="1"/>
</dbReference>
<dbReference type="InterPro" id="IPR000595">
    <property type="entry name" value="cNMP-bd_dom"/>
</dbReference>
<dbReference type="InterPro" id="IPR055272">
    <property type="entry name" value="POPDC1-3_dom"/>
</dbReference>
<evidence type="ECO:0000256" key="9">
    <source>
        <dbReference type="ARBA" id="ARBA00022889"/>
    </source>
</evidence>
<comment type="subcellular location">
    <subcellularLocation>
        <location evidence="3">Cell junction</location>
        <location evidence="3">Tight junction</location>
    </subcellularLocation>
    <subcellularLocation>
        <location evidence="1">Lateral cell membrane</location>
    </subcellularLocation>
    <subcellularLocation>
        <location evidence="2">Membrane</location>
        <topology evidence="2">Multi-pass membrane protein</topology>
    </subcellularLocation>
</comment>
<evidence type="ECO:0000256" key="4">
    <source>
        <dbReference type="ARBA" id="ARBA00007146"/>
    </source>
</evidence>
<dbReference type="InterPro" id="IPR018490">
    <property type="entry name" value="cNMP-bd_dom_sf"/>
</dbReference>
<evidence type="ECO:0000256" key="13">
    <source>
        <dbReference type="ARBA" id="ARBA00023180"/>
    </source>
</evidence>
<keyword evidence="12" id="KW-0472">Membrane</keyword>
<keyword evidence="13" id="KW-0325">Glycoprotein</keyword>
<evidence type="ECO:0000313" key="16">
    <source>
        <dbReference type="EMBL" id="CAJ1966841.1"/>
    </source>
</evidence>